<dbReference type="GO" id="GO:0007266">
    <property type="term" value="P:Rho protein signal transduction"/>
    <property type="evidence" value="ECO:0007669"/>
    <property type="project" value="TreeGrafter"/>
</dbReference>
<dbReference type="GO" id="GO:0005085">
    <property type="term" value="F:guanyl-nucleotide exchange factor activity"/>
    <property type="evidence" value="ECO:0007669"/>
    <property type="project" value="InterPro"/>
</dbReference>
<accession>A0A183HQU4</accession>
<dbReference type="GO" id="GO:0043542">
    <property type="term" value="P:endothelial cell migration"/>
    <property type="evidence" value="ECO:0007669"/>
    <property type="project" value="TreeGrafter"/>
</dbReference>
<dbReference type="PANTHER" id="PTHR13217">
    <property type="entry name" value="PLECKSTRIN HOMOLOGY DOMAIN-CONTAINING FAMILY G MEMBER 7"/>
    <property type="match status" value="1"/>
</dbReference>
<dbReference type="SUPFAM" id="SSF48065">
    <property type="entry name" value="DBL homology domain (DH-domain)"/>
    <property type="match status" value="1"/>
</dbReference>
<evidence type="ECO:0000313" key="4">
    <source>
        <dbReference type="WBParaSite" id="OFLC_0000985501-mRNA-1"/>
    </source>
</evidence>
<organism evidence="4">
    <name type="scientific">Onchocerca flexuosa</name>
    <dbReference type="NCBI Taxonomy" id="387005"/>
    <lineage>
        <taxon>Eukaryota</taxon>
        <taxon>Metazoa</taxon>
        <taxon>Ecdysozoa</taxon>
        <taxon>Nematoda</taxon>
        <taxon>Chromadorea</taxon>
        <taxon>Rhabditida</taxon>
        <taxon>Spirurina</taxon>
        <taxon>Spiruromorpha</taxon>
        <taxon>Filarioidea</taxon>
        <taxon>Onchocercidae</taxon>
        <taxon>Onchocerca</taxon>
    </lineage>
</organism>
<name>A0A183HQU4_9BILA</name>
<feature type="domain" description="DH" evidence="1">
    <location>
        <begin position="1"/>
        <end position="57"/>
    </location>
</feature>
<dbReference type="GO" id="GO:0030424">
    <property type="term" value="C:axon"/>
    <property type="evidence" value="ECO:0007669"/>
    <property type="project" value="TreeGrafter"/>
</dbReference>
<reference evidence="4" key="1">
    <citation type="submission" date="2016-06" db="UniProtKB">
        <authorList>
            <consortium name="WormBaseParasite"/>
        </authorList>
    </citation>
    <scope>IDENTIFICATION</scope>
</reference>
<dbReference type="GO" id="GO:0005886">
    <property type="term" value="C:plasma membrane"/>
    <property type="evidence" value="ECO:0007669"/>
    <property type="project" value="TreeGrafter"/>
</dbReference>
<dbReference type="STRING" id="387005.A0A183HQU4"/>
<dbReference type="InterPro" id="IPR035899">
    <property type="entry name" value="DBL_dom_sf"/>
</dbReference>
<evidence type="ECO:0000313" key="3">
    <source>
        <dbReference type="Proteomes" id="UP000267606"/>
    </source>
</evidence>
<dbReference type="PANTHER" id="PTHR13217:SF11">
    <property type="entry name" value="PLECKSTRIN HOMOLOGY DOMAIN-CONTAINING FAMILY G MEMBER 5"/>
    <property type="match status" value="1"/>
</dbReference>
<evidence type="ECO:0000259" key="1">
    <source>
        <dbReference type="PROSITE" id="PS50010"/>
    </source>
</evidence>
<sequence>MRRQRLLDALTNPMQRLTRYSLLLKAVLKYTVDDIERDIIQDMIVRIEKATRNVEDTLSNNDLINKLNELSRTIEGYEFVDCEEFEKVRKSFFLFY</sequence>
<proteinExistence type="predicted"/>
<protein>
    <submittedName>
        <fullName evidence="4">DH domain-containing protein</fullName>
    </submittedName>
</protein>
<reference evidence="2 3" key="2">
    <citation type="submission" date="2018-11" db="EMBL/GenBank/DDBJ databases">
        <authorList>
            <consortium name="Pathogen Informatics"/>
        </authorList>
    </citation>
    <scope>NUCLEOTIDE SEQUENCE [LARGE SCALE GENOMIC DNA]</scope>
</reference>
<evidence type="ECO:0000313" key="2">
    <source>
        <dbReference type="EMBL" id="VDO63919.1"/>
    </source>
</evidence>
<keyword evidence="3" id="KW-1185">Reference proteome</keyword>
<dbReference type="AlphaFoldDB" id="A0A183HQU4"/>
<dbReference type="EMBL" id="UZAJ01012540">
    <property type="protein sequence ID" value="VDO63919.1"/>
    <property type="molecule type" value="Genomic_DNA"/>
</dbReference>
<dbReference type="InterPro" id="IPR000219">
    <property type="entry name" value="DH_dom"/>
</dbReference>
<dbReference type="PROSITE" id="PS50010">
    <property type="entry name" value="DH_2"/>
    <property type="match status" value="1"/>
</dbReference>
<dbReference type="Gene3D" id="1.20.900.10">
    <property type="entry name" value="Dbl homology (DH) domain"/>
    <property type="match status" value="1"/>
</dbReference>
<dbReference type="GO" id="GO:0030139">
    <property type="term" value="C:endocytic vesicle"/>
    <property type="evidence" value="ECO:0007669"/>
    <property type="project" value="TreeGrafter"/>
</dbReference>
<dbReference type="InterPro" id="IPR040181">
    <property type="entry name" value="PKHG5/7"/>
</dbReference>
<dbReference type="Proteomes" id="UP000267606">
    <property type="component" value="Unassembled WGS sequence"/>
</dbReference>
<dbReference type="WBParaSite" id="OFLC_0000985501-mRNA-1">
    <property type="protein sequence ID" value="OFLC_0000985501-mRNA-1"/>
    <property type="gene ID" value="OFLC_0000985501"/>
</dbReference>
<dbReference type="Pfam" id="PF00621">
    <property type="entry name" value="RhoGEF"/>
    <property type="match status" value="1"/>
</dbReference>
<gene>
    <name evidence="2" type="ORF">OFLC_LOCUS9853</name>
</gene>